<dbReference type="RefSeq" id="WP_188933100.1">
    <property type="nucleotide sequence ID" value="NZ_BMIA01000002.1"/>
</dbReference>
<dbReference type="SMART" id="SM00953">
    <property type="entry name" value="RES"/>
    <property type="match status" value="1"/>
</dbReference>
<evidence type="ECO:0000259" key="1">
    <source>
        <dbReference type="SMART" id="SM00953"/>
    </source>
</evidence>
<dbReference type="Proteomes" id="UP000600214">
    <property type="component" value="Unassembled WGS sequence"/>
</dbReference>
<reference evidence="3" key="1">
    <citation type="journal article" date="2019" name="Int. J. Syst. Evol. Microbiol.">
        <title>The Global Catalogue of Microorganisms (GCM) 10K type strain sequencing project: providing services to taxonomists for standard genome sequencing and annotation.</title>
        <authorList>
            <consortium name="The Broad Institute Genomics Platform"/>
            <consortium name="The Broad Institute Genome Sequencing Center for Infectious Disease"/>
            <person name="Wu L."/>
            <person name="Ma J."/>
        </authorList>
    </citation>
    <scope>NUCLEOTIDE SEQUENCE [LARGE SCALE GENOMIC DNA]</scope>
    <source>
        <strain evidence="3">CGMCC 1.15288</strain>
    </source>
</reference>
<accession>A0ABQ1YT27</accession>
<feature type="domain" description="RES" evidence="1">
    <location>
        <begin position="11"/>
        <end position="137"/>
    </location>
</feature>
<comment type="caution">
    <text evidence="2">The sequence shown here is derived from an EMBL/GenBank/DDBJ whole genome shotgun (WGS) entry which is preliminary data.</text>
</comment>
<gene>
    <name evidence="2" type="ORF">GCM10007423_28190</name>
</gene>
<evidence type="ECO:0000313" key="2">
    <source>
        <dbReference type="EMBL" id="GGH36088.1"/>
    </source>
</evidence>
<dbReference type="EMBL" id="BMIA01000002">
    <property type="protein sequence ID" value="GGH36088.1"/>
    <property type="molecule type" value="Genomic_DNA"/>
</dbReference>
<evidence type="ECO:0000313" key="3">
    <source>
        <dbReference type="Proteomes" id="UP000600214"/>
    </source>
</evidence>
<sequence>MLVFRIVHKLYANTLFASGIRGRWNSAGNKVIYTSETIPLALLENLVRRQGIGFNTDFKIMFIEIPDDAIIESVSESDLEAGWRDPNDYSQCQPPGDRWFTACKALALKVPSAVMPLAFNFVINTNHPDYPRVELVEVTDLVPDSRIDDLLKKYAFTKGT</sequence>
<name>A0ABQ1YT27_9BACT</name>
<protein>
    <recommendedName>
        <fullName evidence="1">RES domain-containing protein</fullName>
    </recommendedName>
</protein>
<dbReference type="Pfam" id="PF08808">
    <property type="entry name" value="RES"/>
    <property type="match status" value="1"/>
</dbReference>
<proteinExistence type="predicted"/>
<organism evidence="2 3">
    <name type="scientific">Dyadobacter endophyticus</name>
    <dbReference type="NCBI Taxonomy" id="1749036"/>
    <lineage>
        <taxon>Bacteria</taxon>
        <taxon>Pseudomonadati</taxon>
        <taxon>Bacteroidota</taxon>
        <taxon>Cytophagia</taxon>
        <taxon>Cytophagales</taxon>
        <taxon>Spirosomataceae</taxon>
        <taxon>Dyadobacter</taxon>
    </lineage>
</organism>
<dbReference type="InterPro" id="IPR014914">
    <property type="entry name" value="RES_dom"/>
</dbReference>
<keyword evidence="3" id="KW-1185">Reference proteome</keyword>